<dbReference type="Pfam" id="PF00391">
    <property type="entry name" value="PEP-utilizers"/>
    <property type="match status" value="1"/>
</dbReference>
<reference evidence="17 18" key="1">
    <citation type="submission" date="2020-08" db="EMBL/GenBank/DDBJ databases">
        <title>Functional genomics of gut bacteria from endangered species of beetles.</title>
        <authorList>
            <person name="Carlos-Shanley C."/>
        </authorList>
    </citation>
    <scope>NUCLEOTIDE SEQUENCE [LARGE SCALE GENOMIC DNA]</scope>
    <source>
        <strain evidence="17 18">S00127</strain>
    </source>
</reference>
<dbReference type="InterPro" id="IPR018274">
    <property type="entry name" value="PEP_util_AS"/>
</dbReference>
<dbReference type="Pfam" id="PF00359">
    <property type="entry name" value="PTS_EIIA_2"/>
    <property type="match status" value="1"/>
</dbReference>
<organism evidence="17 18">
    <name type="scientific">Acinetobacter lwoffii</name>
    <dbReference type="NCBI Taxonomy" id="28090"/>
    <lineage>
        <taxon>Bacteria</taxon>
        <taxon>Pseudomonadati</taxon>
        <taxon>Pseudomonadota</taxon>
        <taxon>Gammaproteobacteria</taxon>
        <taxon>Moraxellales</taxon>
        <taxon>Moraxellaceae</taxon>
        <taxon>Acinetobacter</taxon>
    </lineage>
</organism>
<evidence type="ECO:0000256" key="6">
    <source>
        <dbReference type="ARBA" id="ARBA00022448"/>
    </source>
</evidence>
<dbReference type="Gene3D" id="3.30.1340.10">
    <property type="entry name" value="HPr-like"/>
    <property type="match status" value="1"/>
</dbReference>
<dbReference type="InterPro" id="IPR023151">
    <property type="entry name" value="PEP_util_CS"/>
</dbReference>
<dbReference type="GO" id="GO:0009401">
    <property type="term" value="P:phosphoenolpyruvate-dependent sugar phosphotransferase system"/>
    <property type="evidence" value="ECO:0007669"/>
    <property type="project" value="UniProtKB-KW"/>
</dbReference>
<dbReference type="PANTHER" id="PTHR46244">
    <property type="entry name" value="PHOSPHOENOLPYRUVATE-PROTEIN PHOSPHOTRANSFERASE"/>
    <property type="match status" value="1"/>
</dbReference>
<dbReference type="GO" id="GO:0016301">
    <property type="term" value="F:kinase activity"/>
    <property type="evidence" value="ECO:0007669"/>
    <property type="project" value="UniProtKB-KW"/>
</dbReference>
<dbReference type="InterPro" id="IPR036637">
    <property type="entry name" value="Phosphohistidine_dom_sf"/>
</dbReference>
<dbReference type="Pfam" id="PF02896">
    <property type="entry name" value="PEP-utilizers_C"/>
    <property type="match status" value="1"/>
</dbReference>
<dbReference type="PROSITE" id="PS00742">
    <property type="entry name" value="PEP_ENZYMES_2"/>
    <property type="match status" value="1"/>
</dbReference>
<dbReference type="Gene3D" id="3.50.30.10">
    <property type="entry name" value="Phosphohistidine domain"/>
    <property type="match status" value="1"/>
</dbReference>
<evidence type="ECO:0000256" key="8">
    <source>
        <dbReference type="ARBA" id="ARBA00022553"/>
    </source>
</evidence>
<dbReference type="EMBL" id="JACHLA010000025">
    <property type="protein sequence ID" value="MBB6364690.1"/>
    <property type="molecule type" value="Genomic_DNA"/>
</dbReference>
<dbReference type="PROSITE" id="PS00370">
    <property type="entry name" value="PEP_ENZYMES_PHOS_SITE"/>
    <property type="match status" value="1"/>
</dbReference>
<comment type="similarity">
    <text evidence="4">Belongs to the PEP-utilizing enzyme family.</text>
</comment>
<dbReference type="PROSITE" id="PS51350">
    <property type="entry name" value="PTS_HPR_DOM"/>
    <property type="match status" value="1"/>
</dbReference>
<evidence type="ECO:0000256" key="14">
    <source>
        <dbReference type="ARBA" id="ARBA00022842"/>
    </source>
</evidence>
<feature type="domain" description="HPr" evidence="16">
    <location>
        <begin position="294"/>
        <end position="383"/>
    </location>
</feature>
<evidence type="ECO:0000259" key="15">
    <source>
        <dbReference type="PROSITE" id="PS51094"/>
    </source>
</evidence>
<name>A0AAW3VJR8_ACILW</name>
<evidence type="ECO:0000256" key="7">
    <source>
        <dbReference type="ARBA" id="ARBA00022490"/>
    </source>
</evidence>
<keyword evidence="11" id="KW-0598">Phosphotransferase system</keyword>
<dbReference type="InterPro" id="IPR035895">
    <property type="entry name" value="HPr-like_sf"/>
</dbReference>
<evidence type="ECO:0000313" key="18">
    <source>
        <dbReference type="Proteomes" id="UP000548425"/>
    </source>
</evidence>
<dbReference type="InterPro" id="IPR008731">
    <property type="entry name" value="PTS_EIN"/>
</dbReference>
<keyword evidence="10" id="KW-0808">Transferase</keyword>
<evidence type="ECO:0000256" key="9">
    <source>
        <dbReference type="ARBA" id="ARBA00022597"/>
    </source>
</evidence>
<evidence type="ECO:0000256" key="4">
    <source>
        <dbReference type="ARBA" id="ARBA00007837"/>
    </source>
</evidence>
<evidence type="ECO:0000313" key="17">
    <source>
        <dbReference type="EMBL" id="MBB6364690.1"/>
    </source>
</evidence>
<dbReference type="PROSITE" id="PS51094">
    <property type="entry name" value="PTS_EIIA_TYPE_2"/>
    <property type="match status" value="1"/>
</dbReference>
<sequence>MASHYAALQGRFMLALDIQHVRMNQHATDKAQALQCLVDILVEDQLVTPDYIHGLTAREQQSATYLGQGIAIPHGTPQSRQCILKTGIRLAHFPEGVVWDGENKIYLAVVIAAKSDEHLQVLQILTRALINDVADQVKQAQSAEQIIALLQAQPASLALHENLIATQVPALDVEDLIWQATQLLKQQKMVECGFLSGLNLNSMIHLGEGVWSITSNQHVLSPAVSLVKAEQVLSHQQEMLKTLVCIASNEQLDMQRFQRLMDILFDTEQVHTLNQEQDSHQLAQLIGAELIPDWPSRRIVLANAHGLHARPATHLVNMTKKFAGDILVAVDEGAYVSAKSLTKLLAMGCRRGQTLTFIAQPDTDAVAGLEQIIDAVQQGLGEEVEAVDLVSHQHSSSDPVVNTLELMPFESHGDTGSCGIAASTGLAFGPAHVVKPREFSYERRGQSFKAENEKLEIALHQVKNSLRQFIAHTESTAIKQIFMAHLEMLDDPDLLQSVQRGLKQGLSAAAAWHDHIEVAATAQAALSDRLLAERAADLRDIGERVLAVLCGVADVTEPEQPYILIMHDVGPSDVARLNKDRVAGILTAVGGASAHSAIVARALAIPAVVGAGVAVLNIENHATVLINGDTGEYVVSPEQSQIDHAIAERQRQRELREQAEQHCLEPAITLDQHQVEIAANIGKVGATIQAVADGAEAIGLLRTELVFMSHSSAPDEATQEADYRVVLDALAGRPLVVRTLDVGGDKPLPYLPIEKEENPFLGLRGIRLTLRKPELLRQQLVALLKAADNRPLRIMFPMIGRVEEWRAAKAILDEVRIQHPCENLQVGIMIEVPAAALLAPILAQEVDFFSIGTNDLTQYTLAIDRGHPLLSAEADGLHPSILLLIDQTVRAAHQHGKWVGICGELAADPKAVPVLIGLGVDELSMSSTSIPLVKAQIRGLNYINCQQVAQQALSCDSASAVRALVE</sequence>
<dbReference type="EC" id="2.7.3.9" evidence="5"/>
<keyword evidence="8" id="KW-0597">Phosphoprotein</keyword>
<dbReference type="InterPro" id="IPR008279">
    <property type="entry name" value="PEP-util_enz_mobile_dom"/>
</dbReference>
<dbReference type="SUPFAM" id="SSF51621">
    <property type="entry name" value="Phosphoenolpyruvate/pyruvate domain"/>
    <property type="match status" value="1"/>
</dbReference>
<evidence type="ECO:0000256" key="1">
    <source>
        <dbReference type="ARBA" id="ARBA00000683"/>
    </source>
</evidence>
<proteinExistence type="inferred from homology"/>
<dbReference type="GO" id="GO:0005737">
    <property type="term" value="C:cytoplasm"/>
    <property type="evidence" value="ECO:0007669"/>
    <property type="project" value="UniProtKB-SubCell"/>
</dbReference>
<evidence type="ECO:0000256" key="12">
    <source>
        <dbReference type="ARBA" id="ARBA00022723"/>
    </source>
</evidence>
<dbReference type="Pfam" id="PF00381">
    <property type="entry name" value="PTS-HPr"/>
    <property type="match status" value="1"/>
</dbReference>
<keyword evidence="14" id="KW-0460">Magnesium</keyword>
<dbReference type="AlphaFoldDB" id="A0AAW3VJR8"/>
<evidence type="ECO:0000256" key="2">
    <source>
        <dbReference type="ARBA" id="ARBA00001946"/>
    </source>
</evidence>
<dbReference type="GO" id="GO:0046872">
    <property type="term" value="F:metal ion binding"/>
    <property type="evidence" value="ECO:0007669"/>
    <property type="project" value="UniProtKB-KW"/>
</dbReference>
<comment type="catalytic activity">
    <reaction evidence="1">
        <text>L-histidyl-[protein] + phosphoenolpyruvate = N(pros)-phospho-L-histidyl-[protein] + pyruvate</text>
        <dbReference type="Rhea" id="RHEA:23880"/>
        <dbReference type="Rhea" id="RHEA-COMP:9745"/>
        <dbReference type="Rhea" id="RHEA-COMP:9746"/>
        <dbReference type="ChEBI" id="CHEBI:15361"/>
        <dbReference type="ChEBI" id="CHEBI:29979"/>
        <dbReference type="ChEBI" id="CHEBI:58702"/>
        <dbReference type="ChEBI" id="CHEBI:64837"/>
        <dbReference type="EC" id="2.7.3.9"/>
    </reaction>
</comment>
<dbReference type="InterPro" id="IPR015813">
    <property type="entry name" value="Pyrv/PenolPyrv_kinase-like_dom"/>
</dbReference>
<dbReference type="InterPro" id="IPR000032">
    <property type="entry name" value="HPr-like"/>
</dbReference>
<dbReference type="Pfam" id="PF05524">
    <property type="entry name" value="PEP-utilisers_N"/>
    <property type="match status" value="1"/>
</dbReference>
<dbReference type="CDD" id="cd00211">
    <property type="entry name" value="PTS_IIA_fru"/>
    <property type="match status" value="1"/>
</dbReference>
<keyword evidence="6" id="KW-0813">Transport</keyword>
<dbReference type="PROSITE" id="PS00369">
    <property type="entry name" value="PTS_HPR_HIS"/>
    <property type="match status" value="1"/>
</dbReference>
<dbReference type="PROSITE" id="PS00372">
    <property type="entry name" value="PTS_EIIA_TYPE_2_HIS"/>
    <property type="match status" value="1"/>
</dbReference>
<evidence type="ECO:0000256" key="10">
    <source>
        <dbReference type="ARBA" id="ARBA00022679"/>
    </source>
</evidence>
<dbReference type="InterPro" id="IPR036618">
    <property type="entry name" value="PtsI_HPr-bd_sf"/>
</dbReference>
<dbReference type="PRINTS" id="PR00107">
    <property type="entry name" value="PHOSPHOCPHPR"/>
</dbReference>
<dbReference type="NCBIfam" id="NF008319">
    <property type="entry name" value="PRK11109.1"/>
    <property type="match status" value="1"/>
</dbReference>
<dbReference type="InterPro" id="IPR016152">
    <property type="entry name" value="PTrfase/Anion_transptr"/>
</dbReference>
<evidence type="ECO:0000256" key="13">
    <source>
        <dbReference type="ARBA" id="ARBA00022777"/>
    </source>
</evidence>
<dbReference type="NCBIfam" id="TIGR01417">
    <property type="entry name" value="PTS_I_fam"/>
    <property type="match status" value="1"/>
</dbReference>
<comment type="subcellular location">
    <subcellularLocation>
        <location evidence="3">Cytoplasm</location>
    </subcellularLocation>
</comment>
<feature type="domain" description="PTS EIIA type-2" evidence="15">
    <location>
        <begin position="14"/>
        <end position="153"/>
    </location>
</feature>
<evidence type="ECO:0000256" key="3">
    <source>
        <dbReference type="ARBA" id="ARBA00004496"/>
    </source>
</evidence>
<dbReference type="CDD" id="cd00367">
    <property type="entry name" value="PTS-HPr_like"/>
    <property type="match status" value="1"/>
</dbReference>
<comment type="caution">
    <text evidence="17">The sequence shown here is derived from an EMBL/GenBank/DDBJ whole genome shotgun (WGS) entry which is preliminary data.</text>
</comment>
<dbReference type="InterPro" id="IPR001020">
    <property type="entry name" value="PTS_HPr_His_P_site"/>
</dbReference>
<evidence type="ECO:0000256" key="5">
    <source>
        <dbReference type="ARBA" id="ARBA00012232"/>
    </source>
</evidence>
<dbReference type="Gene3D" id="3.40.930.10">
    <property type="entry name" value="Mannitol-specific EII, Chain A"/>
    <property type="match status" value="2"/>
</dbReference>
<dbReference type="InterPro" id="IPR050499">
    <property type="entry name" value="PEP-utilizing_PTS_enzyme"/>
</dbReference>
<accession>A0AAW3VJR8</accession>
<dbReference type="InterPro" id="IPR040442">
    <property type="entry name" value="Pyrv_kinase-like_dom_sf"/>
</dbReference>
<dbReference type="SUPFAM" id="SSF55594">
    <property type="entry name" value="HPr-like"/>
    <property type="match status" value="1"/>
</dbReference>
<dbReference type="InterPro" id="IPR006318">
    <property type="entry name" value="PTS_EI-like"/>
</dbReference>
<keyword evidence="12" id="KW-0479">Metal-binding</keyword>
<dbReference type="Proteomes" id="UP000548425">
    <property type="component" value="Unassembled WGS sequence"/>
</dbReference>
<gene>
    <name evidence="17" type="ORF">HNP34_002846</name>
</gene>
<dbReference type="PRINTS" id="PR01736">
    <property type="entry name" value="PHPHTRNFRASE"/>
</dbReference>
<keyword evidence="13" id="KW-0418">Kinase</keyword>
<comment type="cofactor">
    <cofactor evidence="2">
        <name>Mg(2+)</name>
        <dbReference type="ChEBI" id="CHEBI:18420"/>
    </cofactor>
</comment>
<dbReference type="SUPFAM" id="SSF52009">
    <property type="entry name" value="Phosphohistidine domain"/>
    <property type="match status" value="1"/>
</dbReference>
<dbReference type="PANTHER" id="PTHR46244:SF6">
    <property type="entry name" value="PHOSPHOENOLPYRUVATE-PROTEIN PHOSPHOTRANSFERASE"/>
    <property type="match status" value="1"/>
</dbReference>
<dbReference type="Gene3D" id="3.20.20.60">
    <property type="entry name" value="Phosphoenolpyruvate-binding domains"/>
    <property type="match status" value="1"/>
</dbReference>
<dbReference type="GO" id="GO:0008965">
    <property type="term" value="F:phosphoenolpyruvate-protein phosphotransferase activity"/>
    <property type="evidence" value="ECO:0007669"/>
    <property type="project" value="UniProtKB-EC"/>
</dbReference>
<dbReference type="InterPro" id="IPR000121">
    <property type="entry name" value="PEP_util_C"/>
</dbReference>
<evidence type="ECO:0000256" key="11">
    <source>
        <dbReference type="ARBA" id="ARBA00022683"/>
    </source>
</evidence>
<keyword evidence="7" id="KW-0963">Cytoplasm</keyword>
<dbReference type="SUPFAM" id="SSF47831">
    <property type="entry name" value="Enzyme I of the PEP:sugar phosphotransferase system HPr-binding (sub)domain"/>
    <property type="match status" value="1"/>
</dbReference>
<evidence type="ECO:0000259" key="16">
    <source>
        <dbReference type="PROSITE" id="PS51350"/>
    </source>
</evidence>
<keyword evidence="9" id="KW-0762">Sugar transport</keyword>
<dbReference type="InterPro" id="IPR002178">
    <property type="entry name" value="PTS_EIIA_type-2_dom"/>
</dbReference>
<dbReference type="Gene3D" id="1.10.274.10">
    <property type="entry name" value="PtsI, HPr-binding domain"/>
    <property type="match status" value="1"/>
</dbReference>
<protein>
    <recommendedName>
        <fullName evidence="5">phosphoenolpyruvate--protein phosphotransferase</fullName>
        <ecNumber evidence="5">2.7.3.9</ecNumber>
    </recommendedName>
</protein>
<dbReference type="SUPFAM" id="SSF55804">
    <property type="entry name" value="Phoshotransferase/anion transport protein"/>
    <property type="match status" value="2"/>
</dbReference>